<dbReference type="NCBIfam" id="TIGR00762">
    <property type="entry name" value="DegV"/>
    <property type="match status" value="1"/>
</dbReference>
<dbReference type="PANTHER" id="PTHR33434:SF2">
    <property type="entry name" value="FATTY ACID-BINDING PROTEIN TM_1468"/>
    <property type="match status" value="1"/>
</dbReference>
<dbReference type="InterPro" id="IPR003797">
    <property type="entry name" value="DegV"/>
</dbReference>
<dbReference type="InterPro" id="IPR050270">
    <property type="entry name" value="DegV_domain_contain"/>
</dbReference>
<dbReference type="Gene3D" id="3.40.50.10170">
    <property type="match status" value="1"/>
</dbReference>
<reference evidence="2 3" key="1">
    <citation type="submission" date="2020-08" db="EMBL/GenBank/DDBJ databases">
        <title>Sequencing the genomes of 1000 actinobacteria strains.</title>
        <authorList>
            <person name="Klenk H.-P."/>
        </authorList>
    </citation>
    <scope>NUCLEOTIDE SEQUENCE [LARGE SCALE GENOMIC DNA]</scope>
    <source>
        <strain evidence="2 3">DSM 44230</strain>
    </source>
</reference>
<protein>
    <submittedName>
        <fullName evidence="2">DegV family protein with EDD domain</fullName>
    </submittedName>
</protein>
<dbReference type="PROSITE" id="PS51482">
    <property type="entry name" value="DEGV"/>
    <property type="match status" value="1"/>
</dbReference>
<dbReference type="Gene3D" id="3.30.1180.10">
    <property type="match status" value="1"/>
</dbReference>
<dbReference type="EMBL" id="JACHMH010000001">
    <property type="protein sequence ID" value="MBB4682211.1"/>
    <property type="molecule type" value="Genomic_DNA"/>
</dbReference>
<evidence type="ECO:0000313" key="2">
    <source>
        <dbReference type="EMBL" id="MBB4682211.1"/>
    </source>
</evidence>
<comment type="caution">
    <text evidence="2">The sequence shown here is derived from an EMBL/GenBank/DDBJ whole genome shotgun (WGS) entry which is preliminary data.</text>
</comment>
<dbReference type="Pfam" id="PF02645">
    <property type="entry name" value="DegV"/>
    <property type="match status" value="1"/>
</dbReference>
<dbReference type="SUPFAM" id="SSF82549">
    <property type="entry name" value="DAK1/DegV-like"/>
    <property type="match status" value="1"/>
</dbReference>
<keyword evidence="3" id="KW-1185">Reference proteome</keyword>
<gene>
    <name evidence="2" type="ORF">HNR67_008329</name>
</gene>
<dbReference type="InterPro" id="IPR043168">
    <property type="entry name" value="DegV_C"/>
</dbReference>
<accession>A0A7W7CJ99</accession>
<organism evidence="2 3">
    <name type="scientific">Crossiella cryophila</name>
    <dbReference type="NCBI Taxonomy" id="43355"/>
    <lineage>
        <taxon>Bacteria</taxon>
        <taxon>Bacillati</taxon>
        <taxon>Actinomycetota</taxon>
        <taxon>Actinomycetes</taxon>
        <taxon>Pseudonocardiales</taxon>
        <taxon>Pseudonocardiaceae</taxon>
        <taxon>Crossiella</taxon>
    </lineage>
</organism>
<dbReference type="GO" id="GO:0008289">
    <property type="term" value="F:lipid binding"/>
    <property type="evidence" value="ECO:0007669"/>
    <property type="project" value="UniProtKB-KW"/>
</dbReference>
<name>A0A7W7CJ99_9PSEU</name>
<evidence type="ECO:0000256" key="1">
    <source>
        <dbReference type="ARBA" id="ARBA00023121"/>
    </source>
</evidence>
<dbReference type="AlphaFoldDB" id="A0A7W7CJ99"/>
<evidence type="ECO:0000313" key="3">
    <source>
        <dbReference type="Proteomes" id="UP000533598"/>
    </source>
</evidence>
<keyword evidence="1" id="KW-0446">Lipid-binding</keyword>
<proteinExistence type="predicted"/>
<sequence>MVTDSTACLPTGLAERMGISVVQLQLQVGEKASDEAYLPPDEVAEAMRNQIPVRTSPPPSAAFFWTYQEAAARGAQAVVSVHLSGELSQTLEAAKEAAAQSRIPVHIIDSQSCGMSLGYGALAAAEAAGAGATVAQVKDVAQFRCHHASEFIYVDTLDWLRKGGRIGAASALIGTALGIKPVLTLHRGEIVPFSKVRGADRALEKLVQAAVDRAGDRPVDVAVEHFGSPDRARSLLEQLQARVSYGREFLLTQVSSIIGAHVGPGALGVTISPLR</sequence>
<dbReference type="Proteomes" id="UP000533598">
    <property type="component" value="Unassembled WGS sequence"/>
</dbReference>
<dbReference type="PANTHER" id="PTHR33434">
    <property type="entry name" value="DEGV DOMAIN-CONTAINING PROTEIN DR_1986-RELATED"/>
    <property type="match status" value="1"/>
</dbReference>